<accession>B0E1N7</accession>
<protein>
    <submittedName>
        <fullName evidence="1">Predicted protein</fullName>
    </submittedName>
</protein>
<dbReference type="Proteomes" id="UP000001194">
    <property type="component" value="Unassembled WGS sequence"/>
</dbReference>
<evidence type="ECO:0000313" key="2">
    <source>
        <dbReference type="Proteomes" id="UP000001194"/>
    </source>
</evidence>
<dbReference type="RefSeq" id="XP_001890123.1">
    <property type="nucleotide sequence ID" value="XM_001890088.1"/>
</dbReference>
<dbReference type="HOGENOM" id="CLU_2542971_0_0_1"/>
<name>B0E1N7_LACBS</name>
<proteinExistence type="predicted"/>
<sequence length="83" mass="9401">MLRGGGGRVRVTCAAILIGRFLPNFLTEFFLRSRTGFCSIPFLLRIFTLDTRLSSDGLERLFTALSQCNENHVFFFCVSIYGI</sequence>
<gene>
    <name evidence="1" type="ORF">LACBIDRAFT_316811</name>
</gene>
<dbReference type="EMBL" id="DS547169">
    <property type="protein sequence ID" value="EDQ99226.1"/>
    <property type="molecule type" value="Genomic_DNA"/>
</dbReference>
<dbReference type="KEGG" id="lbc:LACBIDRAFT_316811"/>
<dbReference type="GeneID" id="6085779"/>
<evidence type="ECO:0000313" key="1">
    <source>
        <dbReference type="EMBL" id="EDQ99226.1"/>
    </source>
</evidence>
<dbReference type="InParanoid" id="B0E1N7"/>
<keyword evidence="2" id="KW-1185">Reference proteome</keyword>
<dbReference type="AlphaFoldDB" id="B0E1N7"/>
<reference evidence="1 2" key="1">
    <citation type="journal article" date="2008" name="Nature">
        <title>The genome of Laccaria bicolor provides insights into mycorrhizal symbiosis.</title>
        <authorList>
            <person name="Martin F."/>
            <person name="Aerts A."/>
            <person name="Ahren D."/>
            <person name="Brun A."/>
            <person name="Danchin E.G.J."/>
            <person name="Duchaussoy F."/>
            <person name="Gibon J."/>
            <person name="Kohler A."/>
            <person name="Lindquist E."/>
            <person name="Pereda V."/>
            <person name="Salamov A."/>
            <person name="Shapiro H.J."/>
            <person name="Wuyts J."/>
            <person name="Blaudez D."/>
            <person name="Buee M."/>
            <person name="Brokstein P."/>
            <person name="Canbaeck B."/>
            <person name="Cohen D."/>
            <person name="Courty P.E."/>
            <person name="Coutinho P.M."/>
            <person name="Delaruelle C."/>
            <person name="Detter J.C."/>
            <person name="Deveau A."/>
            <person name="DiFazio S."/>
            <person name="Duplessis S."/>
            <person name="Fraissinet-Tachet L."/>
            <person name="Lucic E."/>
            <person name="Frey-Klett P."/>
            <person name="Fourrey C."/>
            <person name="Feussner I."/>
            <person name="Gay G."/>
            <person name="Grimwood J."/>
            <person name="Hoegger P.J."/>
            <person name="Jain P."/>
            <person name="Kilaru S."/>
            <person name="Labbe J."/>
            <person name="Lin Y.C."/>
            <person name="Legue V."/>
            <person name="Le Tacon F."/>
            <person name="Marmeisse R."/>
            <person name="Melayah D."/>
            <person name="Montanini B."/>
            <person name="Muratet M."/>
            <person name="Nehls U."/>
            <person name="Niculita-Hirzel H."/>
            <person name="Oudot-Le Secq M.P."/>
            <person name="Peter M."/>
            <person name="Quesneville H."/>
            <person name="Rajashekar B."/>
            <person name="Reich M."/>
            <person name="Rouhier N."/>
            <person name="Schmutz J."/>
            <person name="Yin T."/>
            <person name="Chalot M."/>
            <person name="Henrissat B."/>
            <person name="Kuees U."/>
            <person name="Lucas S."/>
            <person name="Van de Peer Y."/>
            <person name="Podila G.K."/>
            <person name="Polle A."/>
            <person name="Pukkila P.J."/>
            <person name="Richardson P.M."/>
            <person name="Rouze P."/>
            <person name="Sanders I.R."/>
            <person name="Stajich J.E."/>
            <person name="Tunlid A."/>
            <person name="Tuskan G."/>
            <person name="Grigoriev I.V."/>
        </authorList>
    </citation>
    <scope>NUCLEOTIDE SEQUENCE [LARGE SCALE GENOMIC DNA]</scope>
    <source>
        <strain evidence="2">S238N-H82 / ATCC MYA-4686</strain>
    </source>
</reference>
<organism evidence="2">
    <name type="scientific">Laccaria bicolor (strain S238N-H82 / ATCC MYA-4686)</name>
    <name type="common">Bicoloured deceiver</name>
    <name type="synonym">Laccaria laccata var. bicolor</name>
    <dbReference type="NCBI Taxonomy" id="486041"/>
    <lineage>
        <taxon>Eukaryota</taxon>
        <taxon>Fungi</taxon>
        <taxon>Dikarya</taxon>
        <taxon>Basidiomycota</taxon>
        <taxon>Agaricomycotina</taxon>
        <taxon>Agaricomycetes</taxon>
        <taxon>Agaricomycetidae</taxon>
        <taxon>Agaricales</taxon>
        <taxon>Agaricineae</taxon>
        <taxon>Hydnangiaceae</taxon>
        <taxon>Laccaria</taxon>
    </lineage>
</organism>